<dbReference type="EMBL" id="NGMM01000001">
    <property type="protein sequence ID" value="OTP18305.1"/>
    <property type="molecule type" value="Genomic_DNA"/>
</dbReference>
<accession>A0A242KAV4</accession>
<dbReference type="GO" id="GO:0016020">
    <property type="term" value="C:membrane"/>
    <property type="evidence" value="ECO:0007669"/>
    <property type="project" value="InterPro"/>
</dbReference>
<feature type="domain" description="Regulatory protein YycH-like" evidence="2">
    <location>
        <begin position="36"/>
        <end position="272"/>
    </location>
</feature>
<dbReference type="EMBL" id="CP147247">
    <property type="protein sequence ID" value="WYJ88351.1"/>
    <property type="molecule type" value="Genomic_DNA"/>
</dbReference>
<evidence type="ECO:0000256" key="1">
    <source>
        <dbReference type="SAM" id="Phobius"/>
    </source>
</evidence>
<evidence type="ECO:0000313" key="3">
    <source>
        <dbReference type="EMBL" id="OTP18305.1"/>
    </source>
</evidence>
<keyword evidence="1" id="KW-1133">Transmembrane helix</keyword>
<keyword evidence="1" id="KW-0472">Membrane</keyword>
<reference evidence="4" key="3">
    <citation type="submission" date="2024-03" db="EMBL/GenBank/DDBJ databases">
        <title>The Genome Sequence of Enterococcus sp. DIV0242b.</title>
        <authorList>
            <consortium name="The Broad Institute Genomics Platform"/>
            <consortium name="The Broad Institute Microbial Omics Core"/>
            <consortium name="The Broad Institute Genomic Center for Infectious Diseases"/>
            <person name="Earl A."/>
            <person name="Manson A."/>
            <person name="Gilmore M."/>
            <person name="Schwartman J."/>
            <person name="Shea T."/>
            <person name="Abouelleil A."/>
            <person name="Cao P."/>
            <person name="Chapman S."/>
            <person name="Cusick C."/>
            <person name="Young S."/>
            <person name="Neafsey D."/>
            <person name="Nusbaum C."/>
            <person name="Birren B."/>
        </authorList>
    </citation>
    <scope>NUCLEOTIDE SEQUENCE</scope>
    <source>
        <strain evidence="4">9E7_DIV0242</strain>
    </source>
</reference>
<sequence length="289" mass="33783">MDFKRIEWIFFLVFFGVNIFLFGIYREGVQDERNVSYSDRAESLEHRLKKENIEHKGTFSTAQIEGYYLSGEKTNFYEMVQQKRIEQGDNNLFRYNTDIIENGMIRYPTANYYIDPKNVETTLSEFLSNNENVLFGNEYTYNSQFSNLTGDFPEITVSQVYEGIAFRDDSAEISLSLEKHETDELFKIATYTQYHIENIEKLREKTSLYTEHEAVETLYINSKIPSNSTITFSKLAYSCIYQIREKNVYVPVWFIGISSNETSLQIEQVNAMSNTIITNNTVTRVENQG</sequence>
<dbReference type="Pfam" id="PF09648">
    <property type="entry name" value="YycI"/>
    <property type="match status" value="1"/>
</dbReference>
<dbReference type="AlphaFoldDB" id="A0A242KAV4"/>
<dbReference type="OrthoDB" id="2135943at2"/>
<evidence type="ECO:0000313" key="4">
    <source>
        <dbReference type="EMBL" id="WYJ88351.1"/>
    </source>
</evidence>
<gene>
    <name evidence="4" type="ORF">A5888_000070</name>
    <name evidence="3" type="ORF">A5888_000119</name>
</gene>
<keyword evidence="1" id="KW-0812">Transmembrane</keyword>
<dbReference type="InterPro" id="IPR018604">
    <property type="entry name" value="YycI-like"/>
</dbReference>
<dbReference type="RefSeq" id="WP_086347308.1">
    <property type="nucleotide sequence ID" value="NZ_CP147247.1"/>
</dbReference>
<dbReference type="Gene3D" id="2.40.128.690">
    <property type="entry name" value="YycH protein, domain 3-like"/>
    <property type="match status" value="1"/>
</dbReference>
<name>A0A242KAV4_9ENTE</name>
<organism evidence="3">
    <name type="scientific">Candidatus Enterococcus clewellii</name>
    <dbReference type="NCBI Taxonomy" id="1834193"/>
    <lineage>
        <taxon>Bacteria</taxon>
        <taxon>Bacillati</taxon>
        <taxon>Bacillota</taxon>
        <taxon>Bacilli</taxon>
        <taxon>Lactobacillales</taxon>
        <taxon>Enterococcaceae</taxon>
        <taxon>Enterococcus</taxon>
    </lineage>
</organism>
<reference evidence="3" key="1">
    <citation type="submission" date="2017-05" db="EMBL/GenBank/DDBJ databases">
        <title>The Genome Sequence of Enterococcus sp. 9E7_DIV0242.</title>
        <authorList>
            <consortium name="The Broad Institute Genomics Platform"/>
            <consortium name="The Broad Institute Genomic Center for Infectious Diseases"/>
            <person name="Earl A."/>
            <person name="Manson A."/>
            <person name="Schwartman J."/>
            <person name="Gilmore M."/>
            <person name="Abouelleil A."/>
            <person name="Cao P."/>
            <person name="Chapman S."/>
            <person name="Cusick C."/>
            <person name="Shea T."/>
            <person name="Young S."/>
            <person name="Neafsey D."/>
            <person name="Nusbaum C."/>
            <person name="Birren B."/>
        </authorList>
    </citation>
    <scope>NUCLEOTIDE SEQUENCE [LARGE SCALE GENOMIC DNA]</scope>
    <source>
        <strain evidence="3">9E7_DIV0242</strain>
    </source>
</reference>
<protein>
    <recommendedName>
        <fullName evidence="2">Regulatory protein YycH-like domain-containing protein</fullName>
    </recommendedName>
</protein>
<dbReference type="Proteomes" id="UP000195141">
    <property type="component" value="Chromosome"/>
</dbReference>
<evidence type="ECO:0000313" key="5">
    <source>
        <dbReference type="Proteomes" id="UP000195141"/>
    </source>
</evidence>
<reference evidence="4" key="2">
    <citation type="submission" date="2017-05" db="EMBL/GenBank/DDBJ databases">
        <authorList>
            <consortium name="The Broad Institute Genomics Platform"/>
            <consortium name="The Broad Institute Genomic Center for Infectious Diseases"/>
            <person name="Earl A."/>
            <person name="Manson A."/>
            <person name="Schwartman J."/>
            <person name="Gilmore M."/>
            <person name="Abouelleil A."/>
            <person name="Cao P."/>
            <person name="Chapman S."/>
            <person name="Cusick C."/>
            <person name="Shea T."/>
            <person name="Young S."/>
            <person name="Neafsey D."/>
            <person name="Nusbaum C."/>
            <person name="Birren B."/>
        </authorList>
    </citation>
    <scope>NUCLEOTIDE SEQUENCE</scope>
    <source>
        <strain evidence="4">9E7_DIV0242</strain>
    </source>
</reference>
<proteinExistence type="predicted"/>
<evidence type="ECO:0000259" key="2">
    <source>
        <dbReference type="Pfam" id="PF09648"/>
    </source>
</evidence>
<keyword evidence="5" id="KW-1185">Reference proteome</keyword>
<feature type="transmembrane region" description="Helical" evidence="1">
    <location>
        <begin position="6"/>
        <end position="25"/>
    </location>
</feature>